<sequence length="78" mass="8193">METLFAAALLLVSVAAMYFLCLRPMRRGNCSLAALSGAASKPQGPAGSASEAELLREEIAELRRTSNERESAGKPTGP</sequence>
<dbReference type="AlphaFoldDB" id="A0A1H1FZ55"/>
<dbReference type="STRING" id="37928.SAMN04489742_3730"/>
<dbReference type="Proteomes" id="UP000181917">
    <property type="component" value="Unassembled WGS sequence"/>
</dbReference>
<name>A0A1H1FZ55_9MICC</name>
<proteinExistence type="predicted"/>
<organism evidence="1 2">
    <name type="scientific">Crystallibacter crystallopoietes</name>
    <dbReference type="NCBI Taxonomy" id="37928"/>
    <lineage>
        <taxon>Bacteria</taxon>
        <taxon>Bacillati</taxon>
        <taxon>Actinomycetota</taxon>
        <taxon>Actinomycetes</taxon>
        <taxon>Micrococcales</taxon>
        <taxon>Micrococcaceae</taxon>
        <taxon>Crystallibacter</taxon>
    </lineage>
</organism>
<protein>
    <submittedName>
        <fullName evidence="1">Uncharacterized protein</fullName>
    </submittedName>
</protein>
<keyword evidence="2" id="KW-1185">Reference proteome</keyword>
<accession>A0A1H1FZ55</accession>
<reference evidence="1 2" key="1">
    <citation type="submission" date="2016-10" db="EMBL/GenBank/DDBJ databases">
        <authorList>
            <person name="de Groot N.N."/>
        </authorList>
    </citation>
    <scope>NUCLEOTIDE SEQUENCE [LARGE SCALE GENOMIC DNA]</scope>
    <source>
        <strain evidence="1 2">DSM 20117</strain>
    </source>
</reference>
<dbReference type="EMBL" id="FNKH01000002">
    <property type="protein sequence ID" value="SDR06059.1"/>
    <property type="molecule type" value="Genomic_DNA"/>
</dbReference>
<gene>
    <name evidence="1" type="ORF">SAMN04489742_3730</name>
</gene>
<evidence type="ECO:0000313" key="2">
    <source>
        <dbReference type="Proteomes" id="UP000181917"/>
    </source>
</evidence>
<evidence type="ECO:0000313" key="1">
    <source>
        <dbReference type="EMBL" id="SDR06059.1"/>
    </source>
</evidence>